<protein>
    <recommendedName>
        <fullName evidence="11">Zinc metalloprotease</fullName>
        <ecNumber evidence="11">3.4.24.-</ecNumber>
    </recommendedName>
</protein>
<evidence type="ECO:0000259" key="12">
    <source>
        <dbReference type="Pfam" id="PF02163"/>
    </source>
</evidence>
<dbReference type="InterPro" id="IPR036034">
    <property type="entry name" value="PDZ_sf"/>
</dbReference>
<dbReference type="SUPFAM" id="SSF50156">
    <property type="entry name" value="PDZ domain-like"/>
    <property type="match status" value="1"/>
</dbReference>
<dbReference type="NCBIfam" id="TIGR00054">
    <property type="entry name" value="RIP metalloprotease RseP"/>
    <property type="match status" value="1"/>
</dbReference>
<sequence length="377" mass="41979">MLSWLIHFLLQIVPTLLILGVLIAIHELGHFIACRLSGVGVQKFSIGFGPELFSFQGKRTRYSLSLIPIGGFVKPQGETEEDVKTRGKGEVEGDYLSAIVWRRIFIVVSGVAMNYLFAYLIFVMVLCMGRSITSAKIGKMIDGYPAQKSGLMLGDVVTRLNGKSVKDWQDLTFQLSKINTKQIEFSVRRSEEIKTIMVEPIYEQAPDMFGTKKQMPRVGILPSSESVAIEKLKFPQATIEAARITANLAGLTYEALFRLFTGRMSIKSLSGPIVIVKMAGDVVKLGVDAVLQFTALLSISLAVINLLPIPALDGGHLVFLLIEWIFRRPVSIPVQERITTYGFYLLMVLMVVVFYNDLINVGVVEKLKHLFMMLKPS</sequence>
<keyword evidence="4 13" id="KW-0645">Protease</keyword>
<keyword evidence="11" id="KW-0479">Metal-binding</keyword>
<evidence type="ECO:0000313" key="14">
    <source>
        <dbReference type="Proteomes" id="UP000178187"/>
    </source>
</evidence>
<evidence type="ECO:0000256" key="6">
    <source>
        <dbReference type="ARBA" id="ARBA00022801"/>
    </source>
</evidence>
<keyword evidence="10 11" id="KW-0472">Membrane</keyword>
<evidence type="ECO:0000256" key="2">
    <source>
        <dbReference type="ARBA" id="ARBA00004141"/>
    </source>
</evidence>
<evidence type="ECO:0000256" key="8">
    <source>
        <dbReference type="ARBA" id="ARBA00022989"/>
    </source>
</evidence>
<feature type="transmembrane region" description="Helical" evidence="11">
    <location>
        <begin position="341"/>
        <end position="364"/>
    </location>
</feature>
<keyword evidence="5 11" id="KW-0812">Transmembrane</keyword>
<dbReference type="GO" id="GO:0016020">
    <property type="term" value="C:membrane"/>
    <property type="evidence" value="ECO:0007669"/>
    <property type="project" value="UniProtKB-SubCell"/>
</dbReference>
<comment type="cofactor">
    <cofactor evidence="1 11">
        <name>Zn(2+)</name>
        <dbReference type="ChEBI" id="CHEBI:29105"/>
    </cofactor>
</comment>
<dbReference type="EMBL" id="MHFR01000037">
    <property type="protein sequence ID" value="OGW98056.1"/>
    <property type="molecule type" value="Genomic_DNA"/>
</dbReference>
<evidence type="ECO:0000256" key="11">
    <source>
        <dbReference type="RuleBase" id="RU362031"/>
    </source>
</evidence>
<dbReference type="EC" id="3.4.24.-" evidence="11"/>
<keyword evidence="7 11" id="KW-0862">Zinc</keyword>
<dbReference type="InterPro" id="IPR004387">
    <property type="entry name" value="Pept_M50_Zn"/>
</dbReference>
<dbReference type="GO" id="GO:0004222">
    <property type="term" value="F:metalloendopeptidase activity"/>
    <property type="evidence" value="ECO:0007669"/>
    <property type="project" value="InterPro"/>
</dbReference>
<dbReference type="GO" id="GO:0006508">
    <property type="term" value="P:proteolysis"/>
    <property type="evidence" value="ECO:0007669"/>
    <property type="project" value="UniProtKB-KW"/>
</dbReference>
<evidence type="ECO:0000256" key="5">
    <source>
        <dbReference type="ARBA" id="ARBA00022692"/>
    </source>
</evidence>
<dbReference type="Proteomes" id="UP000178187">
    <property type="component" value="Unassembled WGS sequence"/>
</dbReference>
<evidence type="ECO:0000256" key="3">
    <source>
        <dbReference type="ARBA" id="ARBA00007931"/>
    </source>
</evidence>
<dbReference type="Gene3D" id="2.30.42.10">
    <property type="match status" value="1"/>
</dbReference>
<evidence type="ECO:0000313" key="13">
    <source>
        <dbReference type="EMBL" id="OGW98056.1"/>
    </source>
</evidence>
<reference evidence="13 14" key="1">
    <citation type="journal article" date="2016" name="Nat. Commun.">
        <title>Thousands of microbial genomes shed light on interconnected biogeochemical processes in an aquifer system.</title>
        <authorList>
            <person name="Anantharaman K."/>
            <person name="Brown C.T."/>
            <person name="Hug L.A."/>
            <person name="Sharon I."/>
            <person name="Castelle C.J."/>
            <person name="Probst A.J."/>
            <person name="Thomas B.C."/>
            <person name="Singh A."/>
            <person name="Wilkins M.J."/>
            <person name="Karaoz U."/>
            <person name="Brodie E.L."/>
            <person name="Williams K.H."/>
            <person name="Hubbard S.S."/>
            <person name="Banfield J.F."/>
        </authorList>
    </citation>
    <scope>NUCLEOTIDE SEQUENCE [LARGE SCALE GENOMIC DNA]</scope>
</reference>
<comment type="similarity">
    <text evidence="3 11">Belongs to the peptidase M50B family.</text>
</comment>
<organism evidence="13 14">
    <name type="scientific">Candidatus Danuiimicrobium aquiferis</name>
    <dbReference type="NCBI Taxonomy" id="1801832"/>
    <lineage>
        <taxon>Bacteria</taxon>
        <taxon>Pseudomonadati</taxon>
        <taxon>Candidatus Omnitrophota</taxon>
        <taxon>Candidatus Danuiimicrobium</taxon>
    </lineage>
</organism>
<feature type="transmembrane region" description="Helical" evidence="11">
    <location>
        <begin position="6"/>
        <end position="25"/>
    </location>
</feature>
<dbReference type="AlphaFoldDB" id="A0A1G1KYR9"/>
<gene>
    <name evidence="13" type="ORF">A3G33_07435</name>
</gene>
<dbReference type="InterPro" id="IPR008915">
    <property type="entry name" value="Peptidase_M50"/>
</dbReference>
<evidence type="ECO:0000256" key="4">
    <source>
        <dbReference type="ARBA" id="ARBA00022670"/>
    </source>
</evidence>
<evidence type="ECO:0000256" key="7">
    <source>
        <dbReference type="ARBA" id="ARBA00022833"/>
    </source>
</evidence>
<dbReference type="Pfam" id="PF02163">
    <property type="entry name" value="Peptidase_M50"/>
    <property type="match status" value="1"/>
</dbReference>
<feature type="domain" description="Peptidase M50" evidence="12">
    <location>
        <begin position="15"/>
        <end position="349"/>
    </location>
</feature>
<evidence type="ECO:0000256" key="1">
    <source>
        <dbReference type="ARBA" id="ARBA00001947"/>
    </source>
</evidence>
<dbReference type="GO" id="GO:0046872">
    <property type="term" value="F:metal ion binding"/>
    <property type="evidence" value="ECO:0007669"/>
    <property type="project" value="UniProtKB-KW"/>
</dbReference>
<dbReference type="CDD" id="cd06163">
    <property type="entry name" value="S2P-M50_PDZ_RseP-like"/>
    <property type="match status" value="1"/>
</dbReference>
<keyword evidence="9 11" id="KW-0482">Metalloprotease</keyword>
<accession>A0A1G1KYR9</accession>
<name>A0A1G1KYR9_9BACT</name>
<feature type="transmembrane region" description="Helical" evidence="11">
    <location>
        <begin position="104"/>
        <end position="126"/>
    </location>
</feature>
<keyword evidence="8 11" id="KW-1133">Transmembrane helix</keyword>
<evidence type="ECO:0000256" key="9">
    <source>
        <dbReference type="ARBA" id="ARBA00023049"/>
    </source>
</evidence>
<proteinExistence type="inferred from homology"/>
<dbReference type="PANTHER" id="PTHR42837:SF2">
    <property type="entry name" value="MEMBRANE METALLOPROTEASE ARASP2, CHLOROPLASTIC-RELATED"/>
    <property type="match status" value="1"/>
</dbReference>
<keyword evidence="6 11" id="KW-0378">Hydrolase</keyword>
<comment type="caution">
    <text evidence="13">The sequence shown here is derived from an EMBL/GenBank/DDBJ whole genome shotgun (WGS) entry which is preliminary data.</text>
</comment>
<evidence type="ECO:0000256" key="10">
    <source>
        <dbReference type="ARBA" id="ARBA00023136"/>
    </source>
</evidence>
<dbReference type="PANTHER" id="PTHR42837">
    <property type="entry name" value="REGULATOR OF SIGMA-E PROTEASE RSEP"/>
    <property type="match status" value="1"/>
</dbReference>
<comment type="subcellular location">
    <subcellularLocation>
        <location evidence="2">Membrane</location>
        <topology evidence="2">Multi-pass membrane protein</topology>
    </subcellularLocation>
</comment>